<name>A0A3B4D1Z3_PYGNA</name>
<dbReference type="Ensembl" id="ENSPNAT00000025787.2">
    <property type="protein sequence ID" value="ENSPNAP00000017091.2"/>
    <property type="gene ID" value="ENSPNAG00000023310.2"/>
</dbReference>
<protein>
    <submittedName>
        <fullName evidence="1">Uncharacterized protein</fullName>
    </submittedName>
</protein>
<reference evidence="1" key="2">
    <citation type="submission" date="2025-08" db="UniProtKB">
        <authorList>
            <consortium name="Ensembl"/>
        </authorList>
    </citation>
    <scope>IDENTIFICATION</scope>
</reference>
<evidence type="ECO:0000313" key="2">
    <source>
        <dbReference type="Proteomes" id="UP001501920"/>
    </source>
</evidence>
<accession>A0A3B4D1Z3</accession>
<sequence length="138" mass="15425">VQFYWTFLQAASRGRMSALAKRPTHYTGPPIGRKIRYKTAETPKRFIMDFIIQLGVNQTGGFAVTGLFSPRCCWSLWFCCPAPPPSGHPRKRSQVCPAFRPMTAGVGSSSPPRPRRRSGLDDVCVCVCLFEESSVREI</sequence>
<reference evidence="1" key="3">
    <citation type="submission" date="2025-09" db="UniProtKB">
        <authorList>
            <consortium name="Ensembl"/>
        </authorList>
    </citation>
    <scope>IDENTIFICATION</scope>
</reference>
<dbReference type="Proteomes" id="UP001501920">
    <property type="component" value="Chromosome 3"/>
</dbReference>
<keyword evidence="2" id="KW-1185">Reference proteome</keyword>
<evidence type="ECO:0000313" key="1">
    <source>
        <dbReference type="Ensembl" id="ENSPNAP00000017091.2"/>
    </source>
</evidence>
<organism evidence="1 2">
    <name type="scientific">Pygocentrus nattereri</name>
    <name type="common">Red-bellied piranha</name>
    <dbReference type="NCBI Taxonomy" id="42514"/>
    <lineage>
        <taxon>Eukaryota</taxon>
        <taxon>Metazoa</taxon>
        <taxon>Chordata</taxon>
        <taxon>Craniata</taxon>
        <taxon>Vertebrata</taxon>
        <taxon>Euteleostomi</taxon>
        <taxon>Actinopterygii</taxon>
        <taxon>Neopterygii</taxon>
        <taxon>Teleostei</taxon>
        <taxon>Ostariophysi</taxon>
        <taxon>Characiformes</taxon>
        <taxon>Characoidei</taxon>
        <taxon>Pygocentrus</taxon>
    </lineage>
</organism>
<proteinExistence type="predicted"/>
<dbReference type="AlphaFoldDB" id="A0A3B4D1Z3"/>
<reference evidence="1 2" key="1">
    <citation type="submission" date="2020-10" db="EMBL/GenBank/DDBJ databases">
        <title>Pygocentrus nattereri (red-bellied piranha) genome, fPygNat1, primary haplotype.</title>
        <authorList>
            <person name="Myers G."/>
            <person name="Meyer A."/>
            <person name="Karagic N."/>
            <person name="Pippel M."/>
            <person name="Winkler S."/>
            <person name="Tracey A."/>
            <person name="Wood J."/>
            <person name="Formenti G."/>
            <person name="Howe K."/>
            <person name="Fedrigo O."/>
            <person name="Jarvis E.D."/>
        </authorList>
    </citation>
    <scope>NUCLEOTIDE SEQUENCE [LARGE SCALE GENOMIC DNA]</scope>
</reference>